<evidence type="ECO:0000313" key="2">
    <source>
        <dbReference type="Proteomes" id="UP000278627"/>
    </source>
</evidence>
<sequence length="90" mass="10178">MNIFDETYASITVPKNYRKNHALPFASPSIIADAEESFRLSLQQTEYSNAFTIIPKIIISGQQFDIILDDAHILNVADKITLQVYTNNLC</sequence>
<proteinExistence type="predicted"/>
<reference evidence="3" key="1">
    <citation type="submission" date="2017-02" db="UniProtKB">
        <authorList>
            <consortium name="WormBaseParasite"/>
        </authorList>
    </citation>
    <scope>IDENTIFICATION</scope>
</reference>
<dbReference type="AlphaFoldDB" id="A0A0N4T8M0"/>
<evidence type="ECO:0000313" key="3">
    <source>
        <dbReference type="WBParaSite" id="BPAG_0000455701-mRNA-1"/>
    </source>
</evidence>
<protein>
    <submittedName>
        <fullName evidence="1 3">Uncharacterized protein</fullName>
    </submittedName>
</protein>
<keyword evidence="2" id="KW-1185">Reference proteome</keyword>
<organism evidence="3">
    <name type="scientific">Brugia pahangi</name>
    <name type="common">Filarial nematode worm</name>
    <dbReference type="NCBI Taxonomy" id="6280"/>
    <lineage>
        <taxon>Eukaryota</taxon>
        <taxon>Metazoa</taxon>
        <taxon>Ecdysozoa</taxon>
        <taxon>Nematoda</taxon>
        <taxon>Chromadorea</taxon>
        <taxon>Rhabditida</taxon>
        <taxon>Spirurina</taxon>
        <taxon>Spiruromorpha</taxon>
        <taxon>Filarioidea</taxon>
        <taxon>Onchocercidae</taxon>
        <taxon>Brugia</taxon>
    </lineage>
</organism>
<evidence type="ECO:0000313" key="1">
    <source>
        <dbReference type="EMBL" id="VDN85707.1"/>
    </source>
</evidence>
<reference evidence="1 2" key="2">
    <citation type="submission" date="2018-11" db="EMBL/GenBank/DDBJ databases">
        <authorList>
            <consortium name="Pathogen Informatics"/>
        </authorList>
    </citation>
    <scope>NUCLEOTIDE SEQUENCE [LARGE SCALE GENOMIC DNA]</scope>
</reference>
<dbReference type="EMBL" id="UZAD01002297">
    <property type="protein sequence ID" value="VDN85707.1"/>
    <property type="molecule type" value="Genomic_DNA"/>
</dbReference>
<dbReference type="Proteomes" id="UP000278627">
    <property type="component" value="Unassembled WGS sequence"/>
</dbReference>
<dbReference type="WBParaSite" id="BPAG_0000455701-mRNA-1">
    <property type="protein sequence ID" value="BPAG_0000455701-mRNA-1"/>
    <property type="gene ID" value="BPAG_0000455701"/>
</dbReference>
<gene>
    <name evidence="1" type="ORF">BPAG_LOCUS4521</name>
</gene>
<accession>A0A0N4T8M0</accession>
<name>A0A0N4T8M0_BRUPA</name>